<feature type="domain" description="Acyltransferase 3" evidence="8">
    <location>
        <begin position="13"/>
        <end position="336"/>
    </location>
</feature>
<feature type="transmembrane region" description="Helical" evidence="7">
    <location>
        <begin position="12"/>
        <end position="29"/>
    </location>
</feature>
<feature type="transmembrane region" description="Helical" evidence="7">
    <location>
        <begin position="155"/>
        <end position="174"/>
    </location>
</feature>
<dbReference type="Pfam" id="PF01757">
    <property type="entry name" value="Acyl_transf_3"/>
    <property type="match status" value="1"/>
</dbReference>
<dbReference type="RefSeq" id="WP_236887359.1">
    <property type="nucleotide sequence ID" value="NZ_CP014176.1"/>
</dbReference>
<evidence type="ECO:0000256" key="6">
    <source>
        <dbReference type="ARBA" id="ARBA00023136"/>
    </source>
</evidence>
<dbReference type="PANTHER" id="PTHR40074:SF2">
    <property type="entry name" value="O-ACETYLTRANSFERASE WECH"/>
    <property type="match status" value="1"/>
</dbReference>
<evidence type="ECO:0000256" key="4">
    <source>
        <dbReference type="ARBA" id="ARBA00022692"/>
    </source>
</evidence>
<evidence type="ECO:0000256" key="2">
    <source>
        <dbReference type="ARBA" id="ARBA00007400"/>
    </source>
</evidence>
<reference evidence="9" key="1">
    <citation type="journal article" date="2015" name="J. Antimicrob. Chemother.">
        <title>A vanG-type locus in Clostridium argentinense.</title>
        <authorList>
            <person name="Berthet N."/>
            <person name="Perichon B."/>
            <person name="Mazuet C."/>
            <person name="Chapeton-Montes D."/>
            <person name="Bouchier C."/>
            <person name="Bouvet P."/>
            <person name="Legeay C."/>
            <person name="Popoff M.R."/>
            <person name="Courvalin P."/>
        </authorList>
    </citation>
    <scope>NUCLEOTIDE SEQUENCE</scope>
    <source>
        <strain evidence="9">NCIB10714</strain>
    </source>
</reference>
<proteinExistence type="inferred from homology"/>
<dbReference type="GO" id="GO:0005886">
    <property type="term" value="C:plasma membrane"/>
    <property type="evidence" value="ECO:0007669"/>
    <property type="project" value="UniProtKB-SubCell"/>
</dbReference>
<dbReference type="InterPro" id="IPR002656">
    <property type="entry name" value="Acyl_transf_3_dom"/>
</dbReference>
<keyword evidence="6 7" id="KW-0472">Membrane</keyword>
<keyword evidence="3" id="KW-1003">Cell membrane</keyword>
<evidence type="ECO:0000313" key="9">
    <source>
        <dbReference type="EMBL" id="AHG25361.1"/>
    </source>
</evidence>
<feature type="transmembrane region" description="Helical" evidence="7">
    <location>
        <begin position="49"/>
        <end position="66"/>
    </location>
</feature>
<evidence type="ECO:0000256" key="5">
    <source>
        <dbReference type="ARBA" id="ARBA00022989"/>
    </source>
</evidence>
<evidence type="ECO:0000256" key="3">
    <source>
        <dbReference type="ARBA" id="ARBA00022475"/>
    </source>
</evidence>
<evidence type="ECO:0000256" key="7">
    <source>
        <dbReference type="SAM" id="Phobius"/>
    </source>
</evidence>
<dbReference type="PANTHER" id="PTHR40074">
    <property type="entry name" value="O-ACETYLTRANSFERASE WECH"/>
    <property type="match status" value="1"/>
</dbReference>
<keyword evidence="5 7" id="KW-1133">Transmembrane helix</keyword>
<evidence type="ECO:0000256" key="1">
    <source>
        <dbReference type="ARBA" id="ARBA00004651"/>
    </source>
</evidence>
<keyword evidence="4 7" id="KW-0812">Transmembrane</keyword>
<name>A0A023J5V0_9CLOT</name>
<comment type="similarity">
    <text evidence="2">Belongs to the acyltransferase 3 family.</text>
</comment>
<feature type="transmembrane region" description="Helical" evidence="7">
    <location>
        <begin position="87"/>
        <end position="106"/>
    </location>
</feature>
<comment type="subcellular location">
    <subcellularLocation>
        <location evidence="1">Cell membrane</location>
        <topology evidence="1">Multi-pass membrane protein</topology>
    </subcellularLocation>
</comment>
<dbReference type="GO" id="GO:0016413">
    <property type="term" value="F:O-acetyltransferase activity"/>
    <property type="evidence" value="ECO:0007669"/>
    <property type="project" value="TreeGrafter"/>
</dbReference>
<dbReference type="AlphaFoldDB" id="A0A023J5V0"/>
<feature type="transmembrane region" description="Helical" evidence="7">
    <location>
        <begin position="288"/>
        <end position="314"/>
    </location>
</feature>
<dbReference type="EMBL" id="KF758552">
    <property type="protein sequence ID" value="AHG25361.1"/>
    <property type="molecule type" value="Genomic_DNA"/>
</dbReference>
<dbReference type="GO" id="GO:0009246">
    <property type="term" value="P:enterobacterial common antigen biosynthetic process"/>
    <property type="evidence" value="ECO:0007669"/>
    <property type="project" value="TreeGrafter"/>
</dbReference>
<feature type="transmembrane region" description="Helical" evidence="7">
    <location>
        <begin position="194"/>
        <end position="213"/>
    </location>
</feature>
<evidence type="ECO:0000259" key="8">
    <source>
        <dbReference type="Pfam" id="PF01757"/>
    </source>
</evidence>
<sequence length="349" mass="41515">MEEWNMRDKKEYIGINYFKIIAAFLVIAIHTSPFTSFNGNLDFVFTRIWARLAVPFFFMITGYFVLPQCLKEECNNINLKKYIVKISKIYVLAIIVYIPINIYTKYFNQSNLLFNIIKDIIFDGTFYHLWYLPASMLGAMIIYFLLKKLHYKKTFYVAIILYLIGLFGDSYYGIVEKINFFKLFYQGIFFFSDYTRNGIFFSPIFILLGYCTYLTKIRLRKEDINSIVSTKGFLLSFLFLNIEGVLLHIYHIQRHDSMYIFLIPCMLYLFHILLSIEGKRIGDIKNVALFIYIFHPLFIILVRGFAKIIGLTWLIVDNSFIHYMMVLISTTIFSYFSTKIINRRRRINK</sequence>
<feature type="transmembrane region" description="Helical" evidence="7">
    <location>
        <begin position="126"/>
        <end position="146"/>
    </location>
</feature>
<accession>A0A023J5V0</accession>
<organism evidence="9">
    <name type="scientific">Clostridium argentinense</name>
    <dbReference type="NCBI Taxonomy" id="29341"/>
    <lineage>
        <taxon>Bacteria</taxon>
        <taxon>Bacillati</taxon>
        <taxon>Bacillota</taxon>
        <taxon>Clostridia</taxon>
        <taxon>Eubacteriales</taxon>
        <taxon>Clostridiaceae</taxon>
        <taxon>Clostridium</taxon>
    </lineage>
</organism>
<protein>
    <submittedName>
        <fullName evidence="9">Amino-acid racemase</fullName>
    </submittedName>
</protein>
<feature type="transmembrane region" description="Helical" evidence="7">
    <location>
        <begin position="258"/>
        <end position="276"/>
    </location>
</feature>
<feature type="transmembrane region" description="Helical" evidence="7">
    <location>
        <begin position="233"/>
        <end position="252"/>
    </location>
</feature>
<gene>
    <name evidence="9" type="primary">vanTmCar</name>
</gene>
<feature type="transmembrane region" description="Helical" evidence="7">
    <location>
        <begin position="320"/>
        <end position="341"/>
    </location>
</feature>